<dbReference type="Proteomes" id="UP001064048">
    <property type="component" value="Chromosome 2"/>
</dbReference>
<sequence length="1594" mass="178140">MSALRARLGSSTVCARKIFLQSINNSKHFAARSVSAKIQNDSTIFRAFSNRQYSTATEQKKDGETLKGTSEKREFQAETRMLLDIVARSLYSDKEVFIRELISNASDALEKFRYLSVSAATEGKQLEQTDRALEIKLITDKQNRTITFQDSGIGMTKEELTQNLGTIARSGSKSFIEEIKKQGADQASSIIGQFGVGFYSAFMVADKIEVSGVYEIQEADGVPIGTKIVVYLKTDCREFSDDETVKGIIKKYSNFIGSPIILNDQQVNSIKPLWLMEPKEVTQEQHVEFYRFIGNSYDKPRFTLHYKTDAPLSIRAVLYVPEGKPGLFELSRDSDVGVSLYSRKILIKSKADNILPKWLRFVKGVVDSEDIPLNLSRELLQNSNLIIKLRTVLTNRFLKFLNDSASKDPVGYDTFYRDYSIFLKEGIVTSHSPLEREDIAKLLRFESSKLEKGVRTSMAEYSSRQKNEQKTIYYLAAPSRELAETSPYFESLKKRDLEVLFCYDTYDELVLLELKEFGGRQLFRVMSTLDINKIENEEEKSPDKKQIEAEEKEMMLKTEAENNEINAESKEGEGLVKAALSADVIEQGREVKPKFIPIGAIKMPGFFTRNSDKTKEEEAIEKDPENDKADESAKPKRNHFQFLHTCPFTKFLHHPTQNDKDDSNIDEKKGSRLFNVKYPKIFKKGSSKDPEATLASMETLEDKLDTPNDGMENVKLDPEVNDIVVCCIVVLVLLAVIIGVIVGARAGPPAERPLRLGRYITTISSCGPVEGILDEGVYKFYSIPYALPPIEEKRFTYATPLNNISMCWNDTLQAHNPGPLCMQFLENGTITGEEDCLTLDVVTPHVSLSRLRLVAPLYVVMGSGAGGGSARRATAGGAAGSGLAAVDADIEAILGTFDSEVPEQRRFMSSMQQLFYYYVWHGTSPGPDTGLIAVEIMPKYVLVKIVMVTLSIDGYPLYTHTCQLSKQSYYIGGGGGTACKYLTNEGIEYLRIFLHLPPEIVPATLKRSARTETVRRGAVGRPDAPARAAEDRSAYRRAPTTPGAPHDKKADVGPGSADVEFVPSSDINKTLIMEDDEIELISGGDKLQEVAQVLQEFIRKNETTFTFPNLNGNNKRVILWAALFQHLQNKASAPIHTLCLAAIRVLSRDKSELENLICEKWITTLIERAGLYNFVGINEESMAPLELPQKEIAIEALKCLCNVAFNSEVARALCAHTSIAQGLIARLRIYKDIPFKEEIMLFDIKLLFILTALRQDIKMKIKDELHGMDYLICCLNEQLKEATPSGENSAMDQDQHFFFTDNQQAISCEILKSMFNLILRPGLEESISEADESMYLKLMPVLTSLLYTQTTNEDKLMELRSNVANLLTSVPPPFYTYLTPVLDPGETAEFVFEGKNMDALQSLVQLLQYRLTGTTNLSPILTVMNKAARGSRVARKFLRRAVLPPLRDVSRPPEHGGELRNQLCRLLTTPVSSVRDLVAEFLFVLCKEKVGRMVKYTGFGNAAGHLAQKGLLGGGGGGGRYSSSSDDSDTEEYLEAAPRIDPVKEYEAMKLVNLFDKMVSEGVVRPARVGPDGRPQAIDHVLELRDHPPNRPQS</sequence>
<dbReference type="EMBL" id="CM046102">
    <property type="protein sequence ID" value="KAI8440099.1"/>
    <property type="molecule type" value="Genomic_DNA"/>
</dbReference>
<comment type="caution">
    <text evidence="1">The sequence shown here is derived from an EMBL/GenBank/DDBJ whole genome shotgun (WGS) entry which is preliminary data.</text>
</comment>
<name>A0ACC0KUQ2_CHOFU</name>
<accession>A0ACC0KUQ2</accession>
<proteinExistence type="predicted"/>
<reference evidence="1 2" key="1">
    <citation type="journal article" date="2022" name="Genome Biol. Evol.">
        <title>The Spruce Budworm Genome: Reconstructing the Evolutionary History of Antifreeze Proteins.</title>
        <authorList>
            <person name="Beliveau C."/>
            <person name="Gagne P."/>
            <person name="Picq S."/>
            <person name="Vernygora O."/>
            <person name="Keeling C.I."/>
            <person name="Pinkney K."/>
            <person name="Doucet D."/>
            <person name="Wen F."/>
            <person name="Johnston J.S."/>
            <person name="Maaroufi H."/>
            <person name="Boyle B."/>
            <person name="Laroche J."/>
            <person name="Dewar K."/>
            <person name="Juretic N."/>
            <person name="Blackburn G."/>
            <person name="Nisole A."/>
            <person name="Brunet B."/>
            <person name="Brandao M."/>
            <person name="Lumley L."/>
            <person name="Duan J."/>
            <person name="Quan G."/>
            <person name="Lucarotti C.J."/>
            <person name="Roe A.D."/>
            <person name="Sperling F.A.H."/>
            <person name="Levesque R.C."/>
            <person name="Cusson M."/>
        </authorList>
    </citation>
    <scope>NUCLEOTIDE SEQUENCE [LARGE SCALE GENOMIC DNA]</scope>
    <source>
        <strain evidence="1">Glfc:IPQL:Cfum</strain>
    </source>
</reference>
<evidence type="ECO:0000313" key="2">
    <source>
        <dbReference type="Proteomes" id="UP001064048"/>
    </source>
</evidence>
<evidence type="ECO:0000313" key="1">
    <source>
        <dbReference type="EMBL" id="KAI8440099.1"/>
    </source>
</evidence>
<gene>
    <name evidence="1" type="ORF">MSG28_001517</name>
</gene>
<keyword evidence="2" id="KW-1185">Reference proteome</keyword>
<protein>
    <submittedName>
        <fullName evidence="1">Uncharacterized protein</fullName>
    </submittedName>
</protein>
<organism evidence="1 2">
    <name type="scientific">Choristoneura fumiferana</name>
    <name type="common">Spruce budworm moth</name>
    <name type="synonym">Archips fumiferana</name>
    <dbReference type="NCBI Taxonomy" id="7141"/>
    <lineage>
        <taxon>Eukaryota</taxon>
        <taxon>Metazoa</taxon>
        <taxon>Ecdysozoa</taxon>
        <taxon>Arthropoda</taxon>
        <taxon>Hexapoda</taxon>
        <taxon>Insecta</taxon>
        <taxon>Pterygota</taxon>
        <taxon>Neoptera</taxon>
        <taxon>Endopterygota</taxon>
        <taxon>Lepidoptera</taxon>
        <taxon>Glossata</taxon>
        <taxon>Ditrysia</taxon>
        <taxon>Tortricoidea</taxon>
        <taxon>Tortricidae</taxon>
        <taxon>Tortricinae</taxon>
        <taxon>Choristoneura</taxon>
    </lineage>
</organism>